<dbReference type="SUPFAM" id="SSF53067">
    <property type="entry name" value="Actin-like ATPase domain"/>
    <property type="match status" value="1"/>
</dbReference>
<comment type="similarity">
    <text evidence="3">Belongs to the bacterial glucokinase family.</text>
</comment>
<dbReference type="PANTHER" id="PTHR47690">
    <property type="entry name" value="GLUCOKINASE"/>
    <property type="match status" value="1"/>
</dbReference>
<dbReference type="GO" id="GO:0005536">
    <property type="term" value="F:D-glucose binding"/>
    <property type="evidence" value="ECO:0007669"/>
    <property type="project" value="InterPro"/>
</dbReference>
<comment type="caution">
    <text evidence="5">The sequence shown here is derived from an EMBL/GenBank/DDBJ whole genome shotgun (WGS) entry which is preliminary data.</text>
</comment>
<dbReference type="GO" id="GO:0006096">
    <property type="term" value="P:glycolytic process"/>
    <property type="evidence" value="ECO:0007669"/>
    <property type="project" value="InterPro"/>
</dbReference>
<gene>
    <name evidence="5" type="ORF">FBQ73_21210</name>
</gene>
<dbReference type="InterPro" id="IPR043129">
    <property type="entry name" value="ATPase_NBD"/>
</dbReference>
<dbReference type="AlphaFoldDB" id="A0A6C1KR94"/>
<evidence type="ECO:0000256" key="1">
    <source>
        <dbReference type="ARBA" id="ARBA00022679"/>
    </source>
</evidence>
<accession>A0A6C1KR94</accession>
<protein>
    <submittedName>
        <fullName evidence="5">Glucokinase</fullName>
    </submittedName>
</protein>
<name>A0A6C1KR94_XANAU</name>
<reference evidence="5 6" key="1">
    <citation type="submission" date="2019-05" db="EMBL/GenBank/DDBJ databases">
        <authorList>
            <person name="Zhou X."/>
        </authorList>
    </citation>
    <scope>NUCLEOTIDE SEQUENCE [LARGE SCALE GENOMIC DNA]</scope>
    <source>
        <strain evidence="5 6">DSM 432</strain>
    </source>
</reference>
<dbReference type="GO" id="GO:0004340">
    <property type="term" value="F:glucokinase activity"/>
    <property type="evidence" value="ECO:0007669"/>
    <property type="project" value="InterPro"/>
</dbReference>
<evidence type="ECO:0000313" key="6">
    <source>
        <dbReference type="Proteomes" id="UP000305131"/>
    </source>
</evidence>
<dbReference type="Proteomes" id="UP000305131">
    <property type="component" value="Unassembled WGS sequence"/>
</dbReference>
<dbReference type="CDD" id="cd24008">
    <property type="entry name" value="ASKHA_NBD_GLK"/>
    <property type="match status" value="1"/>
</dbReference>
<dbReference type="Gene3D" id="3.40.367.20">
    <property type="match status" value="1"/>
</dbReference>
<proteinExistence type="inferred from homology"/>
<evidence type="ECO:0000313" key="5">
    <source>
        <dbReference type="EMBL" id="TLX40963.1"/>
    </source>
</evidence>
<keyword evidence="2 5" id="KW-0418">Kinase</keyword>
<dbReference type="EMBL" id="VAUP01000041">
    <property type="protein sequence ID" value="TLX40963.1"/>
    <property type="molecule type" value="Genomic_DNA"/>
</dbReference>
<dbReference type="Pfam" id="PF02685">
    <property type="entry name" value="Glucokinase"/>
    <property type="match status" value="1"/>
</dbReference>
<dbReference type="Gene3D" id="3.30.420.40">
    <property type="match status" value="1"/>
</dbReference>
<evidence type="ECO:0000256" key="3">
    <source>
        <dbReference type="RuleBase" id="RU004046"/>
    </source>
</evidence>
<organism evidence="5 6">
    <name type="scientific">Xanthobacter autotrophicus</name>
    <dbReference type="NCBI Taxonomy" id="280"/>
    <lineage>
        <taxon>Bacteria</taxon>
        <taxon>Pseudomonadati</taxon>
        <taxon>Pseudomonadota</taxon>
        <taxon>Alphaproteobacteria</taxon>
        <taxon>Hyphomicrobiales</taxon>
        <taxon>Xanthobacteraceae</taxon>
        <taxon>Xanthobacter</taxon>
    </lineage>
</organism>
<dbReference type="InterPro" id="IPR003836">
    <property type="entry name" value="Glucokinase"/>
</dbReference>
<evidence type="ECO:0000256" key="4">
    <source>
        <dbReference type="SAM" id="MobiDB-lite"/>
    </source>
</evidence>
<dbReference type="GO" id="GO:0005524">
    <property type="term" value="F:ATP binding"/>
    <property type="evidence" value="ECO:0007669"/>
    <property type="project" value="InterPro"/>
</dbReference>
<sequence>MATGACVRPALGAVEHASDRLRQAGRFGLKLQGAERSRPRSRLHRRPMREAPYPSDSPMAPTVLLADIGGTTTRIARAGVDGVPFDIRLEANDSYGSIEDLLKTYLDSLGGEPPRCAALAVAGPIDGDTVRLTNRNWRFSSEALARELSFLHLTVLNDFEALAHGLPLLTRDDLMEVGTGRRVAGAPMLLSGPGTGLGTALILPREDGYEVLPSEAGHMRLGAVTTDEARIVAHLVRDLGPVSVEHVLSGPGLVRLHRILSGEQLSSHAIIKAALDGQWQEKESCHIFLRLLGRVLGDLALAFDAKGGVYVGGGIGRAMAPLFTESPFRAAFEEHPPYLDRLSLIPIHVVTHATPGLIGIGEIGRRLLVSE</sequence>
<dbReference type="GO" id="GO:0005829">
    <property type="term" value="C:cytosol"/>
    <property type="evidence" value="ECO:0007669"/>
    <property type="project" value="TreeGrafter"/>
</dbReference>
<dbReference type="OrthoDB" id="9800595at2"/>
<feature type="region of interest" description="Disordered" evidence="4">
    <location>
        <begin position="28"/>
        <end position="56"/>
    </location>
</feature>
<dbReference type="InterPro" id="IPR050201">
    <property type="entry name" value="Bacterial_glucokinase"/>
</dbReference>
<evidence type="ECO:0000256" key="2">
    <source>
        <dbReference type="ARBA" id="ARBA00022777"/>
    </source>
</evidence>
<dbReference type="PANTHER" id="PTHR47690:SF1">
    <property type="entry name" value="GLUCOKINASE"/>
    <property type="match status" value="1"/>
</dbReference>
<keyword evidence="1" id="KW-0808">Transferase</keyword>